<accession>A0ABS6SDD9</accession>
<evidence type="ECO:0000313" key="2">
    <source>
        <dbReference type="EMBL" id="MBV7256434.1"/>
    </source>
</evidence>
<organism evidence="2 3">
    <name type="scientific">Pacificimonas pallii</name>
    <dbReference type="NCBI Taxonomy" id="2827236"/>
    <lineage>
        <taxon>Bacteria</taxon>
        <taxon>Pseudomonadati</taxon>
        <taxon>Pseudomonadota</taxon>
        <taxon>Alphaproteobacteria</taxon>
        <taxon>Sphingomonadales</taxon>
        <taxon>Sphingosinicellaceae</taxon>
        <taxon>Pacificimonas</taxon>
    </lineage>
</organism>
<comment type="caution">
    <text evidence="2">The sequence shown here is derived from an EMBL/GenBank/DDBJ whole genome shotgun (WGS) entry which is preliminary data.</text>
</comment>
<reference evidence="2 3" key="1">
    <citation type="submission" date="2021-04" db="EMBL/GenBank/DDBJ databases">
        <authorList>
            <person name="Pira H."/>
            <person name="Risdian C."/>
            <person name="Wink J."/>
        </authorList>
    </citation>
    <scope>NUCLEOTIDE SEQUENCE [LARGE SCALE GENOMIC DNA]</scope>
    <source>
        <strain evidence="2 3">WHA3</strain>
    </source>
</reference>
<feature type="compositionally biased region" description="Acidic residues" evidence="1">
    <location>
        <begin position="269"/>
        <end position="279"/>
    </location>
</feature>
<protein>
    <submittedName>
        <fullName evidence="2">Peptidase</fullName>
    </submittedName>
</protein>
<dbReference type="InterPro" id="IPR016545">
    <property type="entry name" value="UCP009120_prtse"/>
</dbReference>
<dbReference type="EMBL" id="JAGSPA010000002">
    <property type="protein sequence ID" value="MBV7256434.1"/>
    <property type="molecule type" value="Genomic_DNA"/>
</dbReference>
<keyword evidence="3" id="KW-1185">Reference proteome</keyword>
<proteinExistence type="predicted"/>
<name>A0ABS6SDD9_9SPHN</name>
<feature type="region of interest" description="Disordered" evidence="1">
    <location>
        <begin position="237"/>
        <end position="286"/>
    </location>
</feature>
<sequence>MRVHAGLVMMADSRTNAGVDNISVYRKLHIYNRADRFVAICTAGSLSVTQAALSHLDEGLEMANGDDERSTIDNQANIFRIAQLIGRALHESRNEVRDALKRDGIRSGASMLVGGRVGAEPVKLFRVYDAGNAIECRPENPFLQIGEIKYGKPILDRALNYKTRMNEAAKIGLISFDSTMRSNLAVGLPIDMVLLRDHEGSEPVEHTITENDGYFQRLSKSWSTKLRNATASIERPDFVPMLPDDEKESLQKTPRARRTVGSPQAEMPSDGEEACEESGSDAQLEG</sequence>
<gene>
    <name evidence="2" type="ORF">KCG44_06500</name>
</gene>
<evidence type="ECO:0000313" key="3">
    <source>
        <dbReference type="Proteomes" id="UP000722336"/>
    </source>
</evidence>
<evidence type="ECO:0000256" key="1">
    <source>
        <dbReference type="SAM" id="MobiDB-lite"/>
    </source>
</evidence>
<dbReference type="Proteomes" id="UP000722336">
    <property type="component" value="Unassembled WGS sequence"/>
</dbReference>
<dbReference type="RefSeq" id="WP_218445072.1">
    <property type="nucleotide sequence ID" value="NZ_JAGSPA010000002.1"/>
</dbReference>
<dbReference type="PIRSF" id="PIRSF009120">
    <property type="entry name" value="UCP009120_prtse"/>
    <property type="match status" value="1"/>
</dbReference>